<dbReference type="AlphaFoldDB" id="A0A9N8DLB5"/>
<sequence>MSKTEGAPQPSTDSNSAVGETAELFLSNSGTPHLKLKAADGNRTAIILNKIFDTDEFPSSEFKLHLCKVFGDSSVKGVNFASNATFVSLWLREEYLPSSLLGKLEQVRGGEQAYQWWRECTEEMADSGNPSPIILMDTAETLSVINEKPPTPEKRSPSSTTKIIDLSRTAASSSPSTPRHHKSRSNPKEKYLVLEWLMMQIPNNTAMIAFGTGAKRSHPRPAAFQTYVYHRPIEPLSALTEGSALRLFAMLKEKQPDSLTEQDKRQVRTAFAVTAGVPRMIVTAFTVEGKLASTMNEKWEEAVKDTYTDASDLVSYNRLNVSCLAKAILMCAVSNVTLVTDERIPTEEVTWDDLRWRSIVFLSAAESGAESPTLRIPRLLWGRESNLHKELREWVDVNCHFALDDLLPTVLSLYEDTGEASATASGRPWEKMFASALVARFFVFCWKEGEDPAVHFVPLHKLLPQNNEADNSALENVEVCLGNGVQTCSSETLAVKPPGGGFDWKAIHANWNIQSAHHDMILPVRKRKSKKRELWVVSARSGHRKIECELERTMQHLVSKEDDREVAGLIQAVNPRGETLPNRRMKRKFSEMQDEERYAEVSINEGHVSYVL</sequence>
<feature type="compositionally biased region" description="Low complexity" evidence="1">
    <location>
        <begin position="167"/>
        <end position="177"/>
    </location>
</feature>
<comment type="caution">
    <text evidence="2">The sequence shown here is derived from an EMBL/GenBank/DDBJ whole genome shotgun (WGS) entry which is preliminary data.</text>
</comment>
<protein>
    <submittedName>
        <fullName evidence="2">Uncharacterized protein</fullName>
    </submittedName>
</protein>
<organism evidence="2 3">
    <name type="scientific">Seminavis robusta</name>
    <dbReference type="NCBI Taxonomy" id="568900"/>
    <lineage>
        <taxon>Eukaryota</taxon>
        <taxon>Sar</taxon>
        <taxon>Stramenopiles</taxon>
        <taxon>Ochrophyta</taxon>
        <taxon>Bacillariophyta</taxon>
        <taxon>Bacillariophyceae</taxon>
        <taxon>Bacillariophycidae</taxon>
        <taxon>Naviculales</taxon>
        <taxon>Naviculaceae</taxon>
        <taxon>Seminavis</taxon>
    </lineage>
</organism>
<evidence type="ECO:0000313" key="2">
    <source>
        <dbReference type="EMBL" id="CAB9502829.1"/>
    </source>
</evidence>
<dbReference type="EMBL" id="CAICTM010000146">
    <property type="protein sequence ID" value="CAB9502829.1"/>
    <property type="molecule type" value="Genomic_DNA"/>
</dbReference>
<dbReference type="OrthoDB" id="407740at2759"/>
<proteinExistence type="predicted"/>
<name>A0A9N8DLB5_9STRA</name>
<reference evidence="2" key="1">
    <citation type="submission" date="2020-06" db="EMBL/GenBank/DDBJ databases">
        <authorList>
            <consortium name="Plant Systems Biology data submission"/>
        </authorList>
    </citation>
    <scope>NUCLEOTIDE SEQUENCE</scope>
    <source>
        <strain evidence="2">D6</strain>
    </source>
</reference>
<evidence type="ECO:0000313" key="3">
    <source>
        <dbReference type="Proteomes" id="UP001153069"/>
    </source>
</evidence>
<gene>
    <name evidence="2" type="ORF">SEMRO_147_G067980.1</name>
</gene>
<keyword evidence="3" id="KW-1185">Reference proteome</keyword>
<evidence type="ECO:0000256" key="1">
    <source>
        <dbReference type="SAM" id="MobiDB-lite"/>
    </source>
</evidence>
<accession>A0A9N8DLB5</accession>
<feature type="region of interest" description="Disordered" evidence="1">
    <location>
        <begin position="146"/>
        <end position="187"/>
    </location>
</feature>
<dbReference type="Proteomes" id="UP001153069">
    <property type="component" value="Unassembled WGS sequence"/>
</dbReference>